<proteinExistence type="predicted"/>
<sequence length="263" mass="30091">LSDEAKSKLQQQWKHRQYLIIDEYSMISKSFLALLSRNISIAKEGSQSYRPDHSFGGSAAESLFTPLNALSDSRDRNVGRLIYEEFETVVILKEQMRVTDPVWQDLLTLHHLRHGCAHVDFAQEPWCNASLVTPRHAVRHHWNEAASHQWCVNAGERLYVCTAEDTIGGQQLSWAERYAVAGRGKKERKNKRKDLPWRIELARGMKILVTDNIETDLDVTNGAHREIVNIILHPDEPPIGEEPIVVLKMLPSYLLVKLARTRA</sequence>
<evidence type="ECO:0008006" key="3">
    <source>
        <dbReference type="Google" id="ProtNLM"/>
    </source>
</evidence>
<name>A0A0C2X6U2_AMAMK</name>
<keyword evidence="2" id="KW-1185">Reference proteome</keyword>
<dbReference type="HOGENOM" id="CLU_084958_0_0_1"/>
<dbReference type="EMBL" id="KN818224">
    <property type="protein sequence ID" value="KIL70017.1"/>
    <property type="molecule type" value="Genomic_DNA"/>
</dbReference>
<reference evidence="1 2" key="1">
    <citation type="submission" date="2014-04" db="EMBL/GenBank/DDBJ databases">
        <title>Evolutionary Origins and Diversification of the Mycorrhizal Mutualists.</title>
        <authorList>
            <consortium name="DOE Joint Genome Institute"/>
            <consortium name="Mycorrhizal Genomics Consortium"/>
            <person name="Kohler A."/>
            <person name="Kuo A."/>
            <person name="Nagy L.G."/>
            <person name="Floudas D."/>
            <person name="Copeland A."/>
            <person name="Barry K.W."/>
            <person name="Cichocki N."/>
            <person name="Veneault-Fourrey C."/>
            <person name="LaButti K."/>
            <person name="Lindquist E.A."/>
            <person name="Lipzen A."/>
            <person name="Lundell T."/>
            <person name="Morin E."/>
            <person name="Murat C."/>
            <person name="Riley R."/>
            <person name="Ohm R."/>
            <person name="Sun H."/>
            <person name="Tunlid A."/>
            <person name="Henrissat B."/>
            <person name="Grigoriev I.V."/>
            <person name="Hibbett D.S."/>
            <person name="Martin F."/>
        </authorList>
    </citation>
    <scope>NUCLEOTIDE SEQUENCE [LARGE SCALE GENOMIC DNA]</scope>
    <source>
        <strain evidence="1 2">Koide BX008</strain>
    </source>
</reference>
<dbReference type="AlphaFoldDB" id="A0A0C2X6U2"/>
<protein>
    <recommendedName>
        <fullName evidence="3">ATP-dependent DNA helicase</fullName>
    </recommendedName>
</protein>
<gene>
    <name evidence="1" type="ORF">M378DRAFT_58263</name>
</gene>
<evidence type="ECO:0000313" key="2">
    <source>
        <dbReference type="Proteomes" id="UP000054549"/>
    </source>
</evidence>
<dbReference type="Proteomes" id="UP000054549">
    <property type="component" value="Unassembled WGS sequence"/>
</dbReference>
<evidence type="ECO:0000313" key="1">
    <source>
        <dbReference type="EMBL" id="KIL70017.1"/>
    </source>
</evidence>
<feature type="non-terminal residue" evidence="1">
    <location>
        <position position="263"/>
    </location>
</feature>
<organism evidence="1 2">
    <name type="scientific">Amanita muscaria (strain Koide BX008)</name>
    <dbReference type="NCBI Taxonomy" id="946122"/>
    <lineage>
        <taxon>Eukaryota</taxon>
        <taxon>Fungi</taxon>
        <taxon>Dikarya</taxon>
        <taxon>Basidiomycota</taxon>
        <taxon>Agaricomycotina</taxon>
        <taxon>Agaricomycetes</taxon>
        <taxon>Agaricomycetidae</taxon>
        <taxon>Agaricales</taxon>
        <taxon>Pluteineae</taxon>
        <taxon>Amanitaceae</taxon>
        <taxon>Amanita</taxon>
    </lineage>
</organism>
<feature type="non-terminal residue" evidence="1">
    <location>
        <position position="1"/>
    </location>
</feature>
<dbReference type="STRING" id="946122.A0A0C2X6U2"/>
<dbReference type="InParanoid" id="A0A0C2X6U2"/>
<dbReference type="OrthoDB" id="2986975at2759"/>
<accession>A0A0C2X6U2</accession>